<dbReference type="EMBL" id="CACVKT020007049">
    <property type="protein sequence ID" value="CAC5404980.1"/>
    <property type="molecule type" value="Genomic_DNA"/>
</dbReference>
<dbReference type="GO" id="GO:0071944">
    <property type="term" value="C:cell periphery"/>
    <property type="evidence" value="ECO:0007669"/>
    <property type="project" value="TreeGrafter"/>
</dbReference>
<dbReference type="PROSITE" id="PS50092">
    <property type="entry name" value="TSP1"/>
    <property type="match status" value="3"/>
</dbReference>
<dbReference type="Gene3D" id="2.20.100.10">
    <property type="entry name" value="Thrombospondin type-1 (TSP1) repeat"/>
    <property type="match status" value="3"/>
</dbReference>
<evidence type="ECO:0000256" key="3">
    <source>
        <dbReference type="SAM" id="Phobius"/>
    </source>
</evidence>
<dbReference type="InterPro" id="IPR000884">
    <property type="entry name" value="TSP1_rpt"/>
</dbReference>
<evidence type="ECO:0000256" key="4">
    <source>
        <dbReference type="SAM" id="SignalP"/>
    </source>
</evidence>
<sequence length="937" mass="104308">MKTVGLFNLVLTTSLILRTVIADSNSDVAVFFNGTGILNCTSDKQSKIYVDSVDFNSPLCNSSDTAVVWHFKNICNGKIVCELSTMNATRDINMTCYLNGTDSDLLDVNYHCVHNGMWSKWNDYSSCSMTCGGGVQTRSRMCTNPAPNENGQNCSGNTVDERICNTQNCSNPFTKHYMEEETAYLTCSVEFKEIMEIANIKYEKGTCIHNDLHGIGNICNGMTECTFNVTNSNVGSSCGANGTASLEVTYNCIRNGGWSDWKNATTSCPVNCGGALQNVTRSCTNPTPNELGASCSGTSFDEQICNDNSCPFIGSVCRDTKTVWTCPDGYIQMRRANWKASNTCGVPGITSKFDVLREMRQHCNERKSCTFTANDNTFSVSCKELHKTCSQLEYEYICTKAKWNTWTEWSICTKSCGSGEQVRTRNCLNQFNTTDGYLIDCEGSSVETRVCKSIQCPYCNGNTFPHQIPSNSKLKRDMSSNSGQTDIYKIGCCGTVNAFQFIPINTGDVKFIVWRRVRGNTYKAIKKNTISVTAQNIGKFVQHNFTKYERIAVVHDDIVGWYDGGNNIIGYYDCSPDNETCLAFSLMKNPVNDGDEIDTDGLPSISEKIFAWNFSTTENMAVELSFADDSIEIPDNSAVDTYVTNIRIKDPDQGDFIENIKLDYDNQYFYFDTKLRNIYVKEVLPHTVGQKFYSHNITLTVQDSCYNSITTNVTILTYNVPPVISGLQSTLEIDPAKAESDPYLAKFQVKDPSGDNISCMINETNVPAELFYLQLDDIDAYLKLVTNVSIFQSNTSSEFILTIICGDGTENTEFELKVQFRRKNEGTPTIPSNEPSAIPVIIGVCVFIVCLIILVILACIWKKRRKLVVNETSEDKLKHATCSVGADVIENPYHDMGQTVDQHNTNDYVEMSGKPPGKEKAFHLGTSEVGAYTEAWR</sequence>
<feature type="transmembrane region" description="Helical" evidence="3">
    <location>
        <begin position="837"/>
        <end position="861"/>
    </location>
</feature>
<evidence type="ECO:0000256" key="1">
    <source>
        <dbReference type="ARBA" id="ARBA00022737"/>
    </source>
</evidence>
<dbReference type="InterPro" id="IPR043159">
    <property type="entry name" value="Lectin_gal-bd_sf"/>
</dbReference>
<accession>A0A6J8DCZ9</accession>
<reference evidence="5 6" key="1">
    <citation type="submission" date="2020-06" db="EMBL/GenBank/DDBJ databases">
        <authorList>
            <person name="Li R."/>
            <person name="Bekaert M."/>
        </authorList>
    </citation>
    <scope>NUCLEOTIDE SEQUENCE [LARGE SCALE GENOMIC DNA]</scope>
    <source>
        <strain evidence="6">wild</strain>
    </source>
</reference>
<keyword evidence="3" id="KW-1133">Transmembrane helix</keyword>
<evidence type="ECO:0000313" key="5">
    <source>
        <dbReference type="EMBL" id="CAC5404980.1"/>
    </source>
</evidence>
<dbReference type="PANTHER" id="PTHR16311:SF3">
    <property type="entry name" value="THROMBOSPONDIN TYPE-1 DOMAIN-CONTAINING PROTEIN 1"/>
    <property type="match status" value="1"/>
</dbReference>
<keyword evidence="2" id="KW-1015">Disulfide bond</keyword>
<dbReference type="PRINTS" id="PR01705">
    <property type="entry name" value="TSP1REPEAT"/>
</dbReference>
<dbReference type="InterPro" id="IPR038877">
    <property type="entry name" value="THSD1"/>
</dbReference>
<name>A0A6J8DCZ9_MYTCO</name>
<feature type="chain" id="PRO_5026829840" description="HMCN" evidence="4">
    <location>
        <begin position="23"/>
        <end position="937"/>
    </location>
</feature>
<keyword evidence="1" id="KW-0677">Repeat</keyword>
<evidence type="ECO:0008006" key="7">
    <source>
        <dbReference type="Google" id="ProtNLM"/>
    </source>
</evidence>
<organism evidence="5 6">
    <name type="scientific">Mytilus coruscus</name>
    <name type="common">Sea mussel</name>
    <dbReference type="NCBI Taxonomy" id="42192"/>
    <lineage>
        <taxon>Eukaryota</taxon>
        <taxon>Metazoa</taxon>
        <taxon>Spiralia</taxon>
        <taxon>Lophotrochozoa</taxon>
        <taxon>Mollusca</taxon>
        <taxon>Bivalvia</taxon>
        <taxon>Autobranchia</taxon>
        <taxon>Pteriomorphia</taxon>
        <taxon>Mytilida</taxon>
        <taxon>Mytiloidea</taxon>
        <taxon>Mytilidae</taxon>
        <taxon>Mytilinae</taxon>
        <taxon>Mytilus</taxon>
    </lineage>
</organism>
<dbReference type="Proteomes" id="UP000507470">
    <property type="component" value="Unassembled WGS sequence"/>
</dbReference>
<keyword evidence="4" id="KW-0732">Signal</keyword>
<keyword evidence="3" id="KW-0812">Transmembrane</keyword>
<protein>
    <recommendedName>
        <fullName evidence="7">HMCN</fullName>
    </recommendedName>
</protein>
<dbReference type="CDD" id="cd22823">
    <property type="entry name" value="Gal_Rha_Lectin"/>
    <property type="match status" value="2"/>
</dbReference>
<dbReference type="SUPFAM" id="SSF82895">
    <property type="entry name" value="TSP-1 type 1 repeat"/>
    <property type="match status" value="3"/>
</dbReference>
<evidence type="ECO:0000313" key="6">
    <source>
        <dbReference type="Proteomes" id="UP000507470"/>
    </source>
</evidence>
<dbReference type="OrthoDB" id="5989160at2759"/>
<dbReference type="InterPro" id="IPR036383">
    <property type="entry name" value="TSP1_rpt_sf"/>
</dbReference>
<dbReference type="SMART" id="SM00209">
    <property type="entry name" value="TSP1"/>
    <property type="match status" value="3"/>
</dbReference>
<dbReference type="AlphaFoldDB" id="A0A6J8DCZ9"/>
<feature type="signal peptide" evidence="4">
    <location>
        <begin position="1"/>
        <end position="22"/>
    </location>
</feature>
<keyword evidence="6" id="KW-1185">Reference proteome</keyword>
<dbReference type="FunFam" id="2.20.100.10:FF:000007">
    <property type="entry name" value="Thrombospondin 1"/>
    <property type="match status" value="1"/>
</dbReference>
<dbReference type="Gene3D" id="2.60.120.740">
    <property type="match status" value="1"/>
</dbReference>
<proteinExistence type="predicted"/>
<evidence type="ECO:0000256" key="2">
    <source>
        <dbReference type="ARBA" id="ARBA00023157"/>
    </source>
</evidence>
<gene>
    <name evidence="5" type="ORF">MCOR_38709</name>
</gene>
<dbReference type="Pfam" id="PF00090">
    <property type="entry name" value="TSP_1"/>
    <property type="match status" value="3"/>
</dbReference>
<dbReference type="PANTHER" id="PTHR16311">
    <property type="entry name" value="THROMBOSPONDIN TYPE I DOMAIN-CONTAINING 1"/>
    <property type="match status" value="1"/>
</dbReference>
<keyword evidence="3" id="KW-0472">Membrane</keyword>